<dbReference type="AlphaFoldDB" id="A0AAW0ZYS1"/>
<evidence type="ECO:0000313" key="2">
    <source>
        <dbReference type="Proteomes" id="UP001432146"/>
    </source>
</evidence>
<gene>
    <name evidence="1" type="ORF">QLX08_005376</name>
</gene>
<proteinExistence type="predicted"/>
<evidence type="ECO:0008006" key="3">
    <source>
        <dbReference type="Google" id="ProtNLM"/>
    </source>
</evidence>
<sequence>MLLALALVIAGRRSPRRRELLQVCVAASKLQDGSSHGFLGWTGEWGGSEEARPKSSQGLWLEATTTGGRALLLHLSRRCSVDSSGTFPSTHASCN</sequence>
<organism evidence="1 2">
    <name type="scientific">Tetragonisca angustula</name>
    <dbReference type="NCBI Taxonomy" id="166442"/>
    <lineage>
        <taxon>Eukaryota</taxon>
        <taxon>Metazoa</taxon>
        <taxon>Ecdysozoa</taxon>
        <taxon>Arthropoda</taxon>
        <taxon>Hexapoda</taxon>
        <taxon>Insecta</taxon>
        <taxon>Pterygota</taxon>
        <taxon>Neoptera</taxon>
        <taxon>Endopterygota</taxon>
        <taxon>Hymenoptera</taxon>
        <taxon>Apocrita</taxon>
        <taxon>Aculeata</taxon>
        <taxon>Apoidea</taxon>
        <taxon>Anthophila</taxon>
        <taxon>Apidae</taxon>
        <taxon>Tetragonisca</taxon>
    </lineage>
</organism>
<dbReference type="Proteomes" id="UP001432146">
    <property type="component" value="Unassembled WGS sequence"/>
</dbReference>
<accession>A0AAW0ZYS1</accession>
<evidence type="ECO:0000313" key="1">
    <source>
        <dbReference type="EMBL" id="KAK9302766.1"/>
    </source>
</evidence>
<reference evidence="1 2" key="1">
    <citation type="submission" date="2024-05" db="EMBL/GenBank/DDBJ databases">
        <title>The nuclear and mitochondrial genome assemblies of Tetragonisca angustula (Apidae: Meliponini), a tiny yet remarkable pollinator in the Neotropics.</title>
        <authorList>
            <person name="Ferrari R."/>
            <person name="Ricardo P.C."/>
            <person name="Dias F.C."/>
            <person name="Araujo N.S."/>
            <person name="Soares D.O."/>
            <person name="Zhou Q.-S."/>
            <person name="Zhu C.-D."/>
            <person name="Coutinho L."/>
            <person name="Airas M.C."/>
            <person name="Batista T.M."/>
        </authorList>
    </citation>
    <scope>NUCLEOTIDE SEQUENCE [LARGE SCALE GENOMIC DNA]</scope>
    <source>
        <strain evidence="1">ASF017062</strain>
        <tissue evidence="1">Abdomen</tissue>
    </source>
</reference>
<protein>
    <recommendedName>
        <fullName evidence="3">Secreted protein</fullName>
    </recommendedName>
</protein>
<keyword evidence="2" id="KW-1185">Reference proteome</keyword>
<comment type="caution">
    <text evidence="1">The sequence shown here is derived from an EMBL/GenBank/DDBJ whole genome shotgun (WGS) entry which is preliminary data.</text>
</comment>
<name>A0AAW0ZYS1_9HYME</name>
<dbReference type="EMBL" id="JAWNGG020000091">
    <property type="protein sequence ID" value="KAK9302766.1"/>
    <property type="molecule type" value="Genomic_DNA"/>
</dbReference>